<evidence type="ECO:0000256" key="9">
    <source>
        <dbReference type="ARBA" id="ARBA00022909"/>
    </source>
</evidence>
<dbReference type="Pfam" id="PF01288">
    <property type="entry name" value="HPPK"/>
    <property type="match status" value="1"/>
</dbReference>
<name>A0A4Y9ER66_9SPHN</name>
<dbReference type="AlphaFoldDB" id="A0A4Y9ER66"/>
<dbReference type="GO" id="GO:0016301">
    <property type="term" value="F:kinase activity"/>
    <property type="evidence" value="ECO:0007669"/>
    <property type="project" value="UniProtKB-KW"/>
</dbReference>
<proteinExistence type="inferred from homology"/>
<dbReference type="CDD" id="cd00483">
    <property type="entry name" value="HPPK"/>
    <property type="match status" value="1"/>
</dbReference>
<evidence type="ECO:0000313" key="15">
    <source>
        <dbReference type="Proteomes" id="UP000297737"/>
    </source>
</evidence>
<dbReference type="GO" id="GO:0046656">
    <property type="term" value="P:folic acid biosynthetic process"/>
    <property type="evidence" value="ECO:0007669"/>
    <property type="project" value="UniProtKB-KW"/>
</dbReference>
<reference evidence="14 15" key="1">
    <citation type="submission" date="2019-02" db="EMBL/GenBank/DDBJ databases">
        <title>Polymorphobacter sp. isolated from the lake at the Tibet of China.</title>
        <authorList>
            <person name="Li A."/>
        </authorList>
    </citation>
    <scope>NUCLEOTIDE SEQUENCE [LARGE SCALE GENOMIC DNA]</scope>
    <source>
        <strain evidence="14 15">DJ1R-1</strain>
    </source>
</reference>
<evidence type="ECO:0000259" key="13">
    <source>
        <dbReference type="PROSITE" id="PS00794"/>
    </source>
</evidence>
<dbReference type="UniPathway" id="UPA00077">
    <property type="reaction ID" value="UER00155"/>
</dbReference>
<comment type="similarity">
    <text evidence="2">Belongs to the HPPK family.</text>
</comment>
<feature type="domain" description="7,8-dihydro-6-hydroxymethylpterin-pyrophosphokinase" evidence="13">
    <location>
        <begin position="93"/>
        <end position="104"/>
    </location>
</feature>
<keyword evidence="9" id="KW-0289">Folate biosynthesis</keyword>
<organism evidence="14 15">
    <name type="scientific">Glacieibacterium arshaanense</name>
    <dbReference type="NCBI Taxonomy" id="2511025"/>
    <lineage>
        <taxon>Bacteria</taxon>
        <taxon>Pseudomonadati</taxon>
        <taxon>Pseudomonadota</taxon>
        <taxon>Alphaproteobacteria</taxon>
        <taxon>Sphingomonadales</taxon>
        <taxon>Sphingosinicellaceae</taxon>
        <taxon>Glacieibacterium</taxon>
    </lineage>
</organism>
<dbReference type="GO" id="GO:0005524">
    <property type="term" value="F:ATP binding"/>
    <property type="evidence" value="ECO:0007669"/>
    <property type="project" value="UniProtKB-KW"/>
</dbReference>
<dbReference type="GO" id="GO:0046654">
    <property type="term" value="P:tetrahydrofolate biosynthetic process"/>
    <property type="evidence" value="ECO:0007669"/>
    <property type="project" value="UniProtKB-UniPathway"/>
</dbReference>
<protein>
    <recommendedName>
        <fullName evidence="4">2-amino-4-hydroxy-6-hydroxymethyldihydropteridine pyrophosphokinase</fullName>
        <ecNumber evidence="3">2.7.6.3</ecNumber>
    </recommendedName>
    <alternativeName>
        <fullName evidence="11">6-hydroxymethyl-7,8-dihydropterin pyrophosphokinase</fullName>
    </alternativeName>
    <alternativeName>
        <fullName evidence="12">7,8-dihydro-6-hydroxymethylpterin-pyrophosphokinase</fullName>
    </alternativeName>
</protein>
<dbReference type="GO" id="GO:0003848">
    <property type="term" value="F:2-amino-4-hydroxy-6-hydroxymethyldihydropteridine diphosphokinase activity"/>
    <property type="evidence" value="ECO:0007669"/>
    <property type="project" value="UniProtKB-EC"/>
</dbReference>
<dbReference type="RefSeq" id="WP_135244666.1">
    <property type="nucleotide sequence ID" value="NZ_SIHO01000001.1"/>
</dbReference>
<dbReference type="Proteomes" id="UP000297737">
    <property type="component" value="Unassembled WGS sequence"/>
</dbReference>
<evidence type="ECO:0000256" key="7">
    <source>
        <dbReference type="ARBA" id="ARBA00022777"/>
    </source>
</evidence>
<comment type="pathway">
    <text evidence="1">Cofactor biosynthesis; tetrahydrofolate biosynthesis; 2-amino-4-hydroxy-6-hydroxymethyl-7,8-dihydropteridine diphosphate from 7,8-dihydroneopterin triphosphate: step 4/4.</text>
</comment>
<comment type="function">
    <text evidence="10">Catalyzes the transfer of pyrophosphate from adenosine triphosphate (ATP) to 6-hydroxymethyl-7,8-dihydropterin, an enzymatic step in folate biosynthesis pathway.</text>
</comment>
<evidence type="ECO:0000256" key="4">
    <source>
        <dbReference type="ARBA" id="ARBA00016218"/>
    </source>
</evidence>
<dbReference type="EC" id="2.7.6.3" evidence="3"/>
<evidence type="ECO:0000256" key="8">
    <source>
        <dbReference type="ARBA" id="ARBA00022840"/>
    </source>
</evidence>
<accession>A0A4Y9ER66</accession>
<keyword evidence="5 14" id="KW-0808">Transferase</keyword>
<dbReference type="InterPro" id="IPR000550">
    <property type="entry name" value="Hppk"/>
</dbReference>
<evidence type="ECO:0000256" key="3">
    <source>
        <dbReference type="ARBA" id="ARBA00013253"/>
    </source>
</evidence>
<dbReference type="NCBIfam" id="TIGR01498">
    <property type="entry name" value="folK"/>
    <property type="match status" value="1"/>
</dbReference>
<evidence type="ECO:0000256" key="10">
    <source>
        <dbReference type="ARBA" id="ARBA00029409"/>
    </source>
</evidence>
<evidence type="ECO:0000313" key="14">
    <source>
        <dbReference type="EMBL" id="TFU05942.1"/>
    </source>
</evidence>
<dbReference type="EMBL" id="SIHO01000001">
    <property type="protein sequence ID" value="TFU05942.1"/>
    <property type="molecule type" value="Genomic_DNA"/>
</dbReference>
<sequence>MKSAMVLVALGSNKPHGRYGPPSRVLVATMAALDSHGIKLVARSRIRTTDPVGPSSRSYANAAVVVKTKLSLPDLLRRFKALEAQFGKRRGQRWGARTLDLDIIGAGDAVVPSRLRWRAAVHGLIVPHPRLAGRRFVLDPCVEIAPDWRHPVLNLTVRQLHARAHRPKGIADG</sequence>
<keyword evidence="7 14" id="KW-0418">Kinase</keyword>
<dbReference type="InterPro" id="IPR035907">
    <property type="entry name" value="Hppk_sf"/>
</dbReference>
<dbReference type="OrthoDB" id="9808041at2"/>
<comment type="caution">
    <text evidence="14">The sequence shown here is derived from an EMBL/GenBank/DDBJ whole genome shotgun (WGS) entry which is preliminary data.</text>
</comment>
<dbReference type="PANTHER" id="PTHR43071:SF1">
    <property type="entry name" value="2-AMINO-4-HYDROXY-6-HYDROXYMETHYLDIHYDROPTERIDINE PYROPHOSPHOKINASE"/>
    <property type="match status" value="1"/>
</dbReference>
<gene>
    <name evidence="14" type="primary">folK</name>
    <name evidence="14" type="ORF">EUV02_02655</name>
</gene>
<evidence type="ECO:0000256" key="11">
    <source>
        <dbReference type="ARBA" id="ARBA00029766"/>
    </source>
</evidence>
<keyword evidence="6" id="KW-0547">Nucleotide-binding</keyword>
<dbReference type="SUPFAM" id="SSF55083">
    <property type="entry name" value="6-hydroxymethyl-7,8-dihydropterin pyrophosphokinase, HPPK"/>
    <property type="match status" value="1"/>
</dbReference>
<dbReference type="Gene3D" id="3.30.70.560">
    <property type="entry name" value="7,8-Dihydro-6-hydroxymethylpterin-pyrophosphokinase HPPK"/>
    <property type="match status" value="1"/>
</dbReference>
<dbReference type="PROSITE" id="PS00794">
    <property type="entry name" value="HPPK"/>
    <property type="match status" value="1"/>
</dbReference>
<evidence type="ECO:0000256" key="1">
    <source>
        <dbReference type="ARBA" id="ARBA00005051"/>
    </source>
</evidence>
<keyword evidence="15" id="KW-1185">Reference proteome</keyword>
<evidence type="ECO:0000256" key="6">
    <source>
        <dbReference type="ARBA" id="ARBA00022741"/>
    </source>
</evidence>
<dbReference type="PANTHER" id="PTHR43071">
    <property type="entry name" value="2-AMINO-4-HYDROXY-6-HYDROXYMETHYLDIHYDROPTERIDINE PYROPHOSPHOKINASE"/>
    <property type="match status" value="1"/>
</dbReference>
<evidence type="ECO:0000256" key="2">
    <source>
        <dbReference type="ARBA" id="ARBA00005810"/>
    </source>
</evidence>
<evidence type="ECO:0000256" key="5">
    <source>
        <dbReference type="ARBA" id="ARBA00022679"/>
    </source>
</evidence>
<keyword evidence="8" id="KW-0067">ATP-binding</keyword>
<evidence type="ECO:0000256" key="12">
    <source>
        <dbReference type="ARBA" id="ARBA00033413"/>
    </source>
</evidence>